<dbReference type="Proteomes" id="UP000654482">
    <property type="component" value="Unassembled WGS sequence"/>
</dbReference>
<dbReference type="SUPFAM" id="SSF56784">
    <property type="entry name" value="HAD-like"/>
    <property type="match status" value="1"/>
</dbReference>
<evidence type="ECO:0000313" key="1">
    <source>
        <dbReference type="EMBL" id="MBE9117060.1"/>
    </source>
</evidence>
<dbReference type="SFLD" id="SFLDS00003">
    <property type="entry name" value="Haloacid_Dehalogenase"/>
    <property type="match status" value="1"/>
</dbReference>
<organism evidence="1 2">
    <name type="scientific">Lusitaniella coriacea LEGE 07157</name>
    <dbReference type="NCBI Taxonomy" id="945747"/>
    <lineage>
        <taxon>Bacteria</taxon>
        <taxon>Bacillati</taxon>
        <taxon>Cyanobacteriota</taxon>
        <taxon>Cyanophyceae</taxon>
        <taxon>Spirulinales</taxon>
        <taxon>Lusitaniellaceae</taxon>
        <taxon>Lusitaniella</taxon>
    </lineage>
</organism>
<dbReference type="SFLD" id="SFLDG01129">
    <property type="entry name" value="C1.5:_HAD__Beta-PGM__Phosphata"/>
    <property type="match status" value="1"/>
</dbReference>
<dbReference type="PANTHER" id="PTHR43434:SF1">
    <property type="entry name" value="PHOSPHOGLYCOLATE PHOSPHATASE"/>
    <property type="match status" value="1"/>
</dbReference>
<evidence type="ECO:0000313" key="2">
    <source>
        <dbReference type="Proteomes" id="UP000654482"/>
    </source>
</evidence>
<dbReference type="InterPro" id="IPR023214">
    <property type="entry name" value="HAD_sf"/>
</dbReference>
<dbReference type="EMBL" id="JADEWZ010000020">
    <property type="protein sequence ID" value="MBE9117060.1"/>
    <property type="molecule type" value="Genomic_DNA"/>
</dbReference>
<comment type="caution">
    <text evidence="1">The sequence shown here is derived from an EMBL/GenBank/DDBJ whole genome shotgun (WGS) entry which is preliminary data.</text>
</comment>
<keyword evidence="2" id="KW-1185">Reference proteome</keyword>
<dbReference type="InterPro" id="IPR036412">
    <property type="entry name" value="HAD-like_sf"/>
</dbReference>
<dbReference type="PANTHER" id="PTHR43434">
    <property type="entry name" value="PHOSPHOGLYCOLATE PHOSPHATASE"/>
    <property type="match status" value="1"/>
</dbReference>
<reference evidence="1" key="1">
    <citation type="submission" date="2020-10" db="EMBL/GenBank/DDBJ databases">
        <authorList>
            <person name="Castelo-Branco R."/>
            <person name="Eusebio N."/>
            <person name="Adriana R."/>
            <person name="Vieira A."/>
            <person name="Brugerolle De Fraissinette N."/>
            <person name="Rezende De Castro R."/>
            <person name="Schneider M.P."/>
            <person name="Vasconcelos V."/>
            <person name="Leao P.N."/>
        </authorList>
    </citation>
    <scope>NUCLEOTIDE SEQUENCE</scope>
    <source>
        <strain evidence="1">LEGE 07157</strain>
    </source>
</reference>
<dbReference type="InterPro" id="IPR050155">
    <property type="entry name" value="HAD-like_hydrolase_sf"/>
</dbReference>
<dbReference type="GO" id="GO:0005829">
    <property type="term" value="C:cytosol"/>
    <property type="evidence" value="ECO:0007669"/>
    <property type="project" value="TreeGrafter"/>
</dbReference>
<dbReference type="Gene3D" id="3.40.50.1000">
    <property type="entry name" value="HAD superfamily/HAD-like"/>
    <property type="match status" value="1"/>
</dbReference>
<dbReference type="AlphaFoldDB" id="A0A8J7JBW9"/>
<dbReference type="GO" id="GO:0008967">
    <property type="term" value="F:phosphoglycolate phosphatase activity"/>
    <property type="evidence" value="ECO:0007669"/>
    <property type="project" value="TreeGrafter"/>
</dbReference>
<sequence length="233" mass="26753">MLRIFTDFDGPIMDVSERYYRVYQFCLEQIKRPDQPISVLSKEEFWKLKRSRVPERQIGILSGLDEAQAPEFSQLRRDTVHTLPYLVHDKPVPGAIATLEKLHRANVDLAIMTMRRTRELEIPFKDHNLQRFFKTDRCYCLPNDYIKTGDVKDKPLLMERALKELSPATENWAIGDTEADIVAAKTNNVHAIGVLSGIRDRAQLEQYNPDFIVANLTDAIALIEEQSSLPLVG</sequence>
<dbReference type="GO" id="GO:0006281">
    <property type="term" value="P:DNA repair"/>
    <property type="evidence" value="ECO:0007669"/>
    <property type="project" value="TreeGrafter"/>
</dbReference>
<protein>
    <submittedName>
        <fullName evidence="1">HAD family hydrolase</fullName>
    </submittedName>
</protein>
<dbReference type="Pfam" id="PF13242">
    <property type="entry name" value="Hydrolase_like"/>
    <property type="match status" value="1"/>
</dbReference>
<gene>
    <name evidence="1" type="ORF">IQ249_14255</name>
</gene>
<proteinExistence type="predicted"/>
<dbReference type="RefSeq" id="WP_194030152.1">
    <property type="nucleotide sequence ID" value="NZ_JADEWZ010000020.1"/>
</dbReference>
<name>A0A8J7JBW9_9CYAN</name>
<accession>A0A8J7JBW9</accession>
<keyword evidence="1" id="KW-0378">Hydrolase</keyword>